<dbReference type="EMBL" id="OUUZ01000014">
    <property type="protein sequence ID" value="SPQ24976.1"/>
    <property type="molecule type" value="Genomic_DNA"/>
</dbReference>
<feature type="region of interest" description="Disordered" evidence="1">
    <location>
        <begin position="28"/>
        <end position="160"/>
    </location>
</feature>
<organism evidence="2 3">
    <name type="scientific">Thermothielavioides terrestris</name>
    <dbReference type="NCBI Taxonomy" id="2587410"/>
    <lineage>
        <taxon>Eukaryota</taxon>
        <taxon>Fungi</taxon>
        <taxon>Dikarya</taxon>
        <taxon>Ascomycota</taxon>
        <taxon>Pezizomycotina</taxon>
        <taxon>Sordariomycetes</taxon>
        <taxon>Sordariomycetidae</taxon>
        <taxon>Sordariales</taxon>
        <taxon>Chaetomiaceae</taxon>
        <taxon>Thermothielavioides</taxon>
    </lineage>
</organism>
<reference evidence="2 3" key="1">
    <citation type="submission" date="2018-04" db="EMBL/GenBank/DDBJ databases">
        <authorList>
            <person name="Huttner S."/>
            <person name="Dainat J."/>
        </authorList>
    </citation>
    <scope>NUCLEOTIDE SEQUENCE [LARGE SCALE GENOMIC DNA]</scope>
</reference>
<dbReference type="AlphaFoldDB" id="A0A446BR34"/>
<dbReference type="Proteomes" id="UP000289323">
    <property type="component" value="Unassembled WGS sequence"/>
</dbReference>
<evidence type="ECO:0000313" key="2">
    <source>
        <dbReference type="EMBL" id="SPQ24976.1"/>
    </source>
</evidence>
<sequence length="192" mass="20403">MCPEDVDGGLPRQPSPLQIASYASHLRAESRTSWDGTLPNRARRSPSPSPPQSPARRSYQSRPVSAIGLAGNHSFGRPTVLADRWSYDRERMPSSPPAARSRPGTPGSERAASDRAFSRPASSHIESRPASPTPTLRVIPPGSSTDDGDAISSASSRTPFSGVSTQISIGTRIAVGFTCPIATRAKQRRTTG</sequence>
<accession>A0A446BR34</accession>
<feature type="compositionally biased region" description="Low complexity" evidence="1">
    <location>
        <begin position="54"/>
        <end position="63"/>
    </location>
</feature>
<evidence type="ECO:0000256" key="1">
    <source>
        <dbReference type="SAM" id="MobiDB-lite"/>
    </source>
</evidence>
<gene>
    <name evidence="2" type="ORF">TT172_LOCUS7395</name>
</gene>
<protein>
    <submittedName>
        <fullName evidence="2">80f714f5-32db-4f09-9faa-eafeaa913976</fullName>
    </submittedName>
</protein>
<evidence type="ECO:0000313" key="3">
    <source>
        <dbReference type="Proteomes" id="UP000289323"/>
    </source>
</evidence>
<name>A0A446BR34_9PEZI</name>
<proteinExistence type="predicted"/>